<gene>
    <name evidence="1" type="ORF">SAMN04487948_11770</name>
</gene>
<dbReference type="AlphaFoldDB" id="A0A1H8VKK4"/>
<reference evidence="2" key="1">
    <citation type="submission" date="2016-10" db="EMBL/GenBank/DDBJ databases">
        <authorList>
            <person name="Varghese N."/>
            <person name="Submissions S."/>
        </authorList>
    </citation>
    <scope>NUCLEOTIDE SEQUENCE [LARGE SCALE GENOMIC DNA]</scope>
    <source>
        <strain evidence="2">CGMCC 1.10121</strain>
    </source>
</reference>
<dbReference type="OrthoDB" id="346328at2157"/>
<name>A0A1H8VKK4_9EURY</name>
<protein>
    <submittedName>
        <fullName evidence="1">Uncharacterized protein</fullName>
    </submittedName>
</protein>
<keyword evidence="2" id="KW-1185">Reference proteome</keyword>
<dbReference type="PROSITE" id="PS51257">
    <property type="entry name" value="PROKAR_LIPOPROTEIN"/>
    <property type="match status" value="1"/>
</dbReference>
<proteinExistence type="predicted"/>
<dbReference type="RefSeq" id="WP_139246729.1">
    <property type="nucleotide sequence ID" value="NZ_FODV01000017.1"/>
</dbReference>
<dbReference type="EMBL" id="FODV01000017">
    <property type="protein sequence ID" value="SEP15955.1"/>
    <property type="molecule type" value="Genomic_DNA"/>
</dbReference>
<accession>A0A1H8VKK4</accession>
<evidence type="ECO:0000313" key="2">
    <source>
        <dbReference type="Proteomes" id="UP000199126"/>
    </source>
</evidence>
<evidence type="ECO:0000313" key="1">
    <source>
        <dbReference type="EMBL" id="SEP15955.1"/>
    </source>
</evidence>
<dbReference type="Proteomes" id="UP000199126">
    <property type="component" value="Unassembled WGS sequence"/>
</dbReference>
<organism evidence="1 2">
    <name type="scientific">Halogranum amylolyticum</name>
    <dbReference type="NCBI Taxonomy" id="660520"/>
    <lineage>
        <taxon>Archaea</taxon>
        <taxon>Methanobacteriati</taxon>
        <taxon>Methanobacteriota</taxon>
        <taxon>Stenosarchaea group</taxon>
        <taxon>Halobacteria</taxon>
        <taxon>Halobacteriales</taxon>
        <taxon>Haloferacaceae</taxon>
    </lineage>
</organism>
<sequence>MPAVWSRRRLLSVVSLSSLSILAGCSLNPLRSRQLAHEVEVFNYSDRTHNIHYQVEAADGTILVDHLYRLESNTAREATEPFVGTPARIAVTIDGEKPETFEWPQPNCDAQGVRSAGGVQLAYGFEDADAIEISPTCETVYLSDDR</sequence>